<sequence length="77" mass="8283">MADSNTNNEYDKREMTTANNNSEFYENHYVPTHSDSDKLCGADGGCLEGCAQCLSCGLNTAIVACISSLFCCCAARE</sequence>
<gene>
    <name evidence="1" type="ORF">CONCODRAFT_79383</name>
</gene>
<organism evidence="1 2">
    <name type="scientific">Conidiobolus coronatus (strain ATCC 28846 / CBS 209.66 / NRRL 28638)</name>
    <name type="common">Delacroixia coronata</name>
    <dbReference type="NCBI Taxonomy" id="796925"/>
    <lineage>
        <taxon>Eukaryota</taxon>
        <taxon>Fungi</taxon>
        <taxon>Fungi incertae sedis</taxon>
        <taxon>Zoopagomycota</taxon>
        <taxon>Entomophthoromycotina</taxon>
        <taxon>Entomophthoromycetes</taxon>
        <taxon>Entomophthorales</taxon>
        <taxon>Ancylistaceae</taxon>
        <taxon>Conidiobolus</taxon>
    </lineage>
</organism>
<evidence type="ECO:0000313" key="1">
    <source>
        <dbReference type="EMBL" id="KXN69331.1"/>
    </source>
</evidence>
<protein>
    <submittedName>
        <fullName evidence="1">Uncharacterized protein</fullName>
    </submittedName>
</protein>
<keyword evidence="2" id="KW-1185">Reference proteome</keyword>
<name>A0A137P333_CONC2</name>
<accession>A0A137P333</accession>
<reference evidence="1 2" key="1">
    <citation type="journal article" date="2015" name="Genome Biol. Evol.">
        <title>Phylogenomic analyses indicate that early fungi evolved digesting cell walls of algal ancestors of land plants.</title>
        <authorList>
            <person name="Chang Y."/>
            <person name="Wang S."/>
            <person name="Sekimoto S."/>
            <person name="Aerts A.L."/>
            <person name="Choi C."/>
            <person name="Clum A."/>
            <person name="LaButti K.M."/>
            <person name="Lindquist E.A."/>
            <person name="Yee Ngan C."/>
            <person name="Ohm R.A."/>
            <person name="Salamov A.A."/>
            <person name="Grigoriev I.V."/>
            <person name="Spatafora J.W."/>
            <person name="Berbee M.L."/>
        </authorList>
    </citation>
    <scope>NUCLEOTIDE SEQUENCE [LARGE SCALE GENOMIC DNA]</scope>
    <source>
        <strain evidence="1 2">NRRL 28638</strain>
    </source>
</reference>
<evidence type="ECO:0000313" key="2">
    <source>
        <dbReference type="Proteomes" id="UP000070444"/>
    </source>
</evidence>
<dbReference type="Proteomes" id="UP000070444">
    <property type="component" value="Unassembled WGS sequence"/>
</dbReference>
<dbReference type="EMBL" id="KQ964539">
    <property type="protein sequence ID" value="KXN69331.1"/>
    <property type="molecule type" value="Genomic_DNA"/>
</dbReference>
<dbReference type="AlphaFoldDB" id="A0A137P333"/>
<proteinExistence type="predicted"/>